<keyword evidence="2" id="KW-0472">Membrane</keyword>
<accession>A0A9D1SJB8</accession>
<keyword evidence="2" id="KW-0812">Transmembrane</keyword>
<dbReference type="EMBL" id="DVNJ01000002">
    <property type="protein sequence ID" value="HIU62316.1"/>
    <property type="molecule type" value="Genomic_DNA"/>
</dbReference>
<gene>
    <name evidence="3" type="ORF">IAB07_00920</name>
</gene>
<evidence type="ECO:0000313" key="4">
    <source>
        <dbReference type="Proteomes" id="UP000824145"/>
    </source>
</evidence>
<proteinExistence type="predicted"/>
<feature type="transmembrane region" description="Helical" evidence="2">
    <location>
        <begin position="82"/>
        <end position="102"/>
    </location>
</feature>
<evidence type="ECO:0000313" key="3">
    <source>
        <dbReference type="EMBL" id="HIU62316.1"/>
    </source>
</evidence>
<dbReference type="Proteomes" id="UP000824145">
    <property type="component" value="Unassembled WGS sequence"/>
</dbReference>
<dbReference type="AlphaFoldDB" id="A0A9D1SJB8"/>
<name>A0A9D1SJB8_9FIRM</name>
<organism evidence="3 4">
    <name type="scientific">Candidatus Caccalectryoclostridium excrementigallinarum</name>
    <dbReference type="NCBI Taxonomy" id="2840710"/>
    <lineage>
        <taxon>Bacteria</taxon>
        <taxon>Bacillati</taxon>
        <taxon>Bacillota</taxon>
        <taxon>Clostridia</taxon>
        <taxon>Christensenellales</taxon>
        <taxon>Christensenellaceae</taxon>
        <taxon>Christensenellaceae incertae sedis</taxon>
        <taxon>Candidatus Caccalectryoclostridium</taxon>
    </lineage>
</organism>
<feature type="region of interest" description="Disordered" evidence="1">
    <location>
        <begin position="236"/>
        <end position="284"/>
    </location>
</feature>
<keyword evidence="2" id="KW-1133">Transmembrane helix</keyword>
<protein>
    <submittedName>
        <fullName evidence="3">Zinc ribbon domain-containing protein</fullName>
    </submittedName>
</protein>
<reference evidence="3" key="2">
    <citation type="journal article" date="2021" name="PeerJ">
        <title>Extensive microbial diversity within the chicken gut microbiome revealed by metagenomics and culture.</title>
        <authorList>
            <person name="Gilroy R."/>
            <person name="Ravi A."/>
            <person name="Getino M."/>
            <person name="Pursley I."/>
            <person name="Horton D.L."/>
            <person name="Alikhan N.F."/>
            <person name="Baker D."/>
            <person name="Gharbi K."/>
            <person name="Hall N."/>
            <person name="Watson M."/>
            <person name="Adriaenssens E.M."/>
            <person name="Foster-Nyarko E."/>
            <person name="Jarju S."/>
            <person name="Secka A."/>
            <person name="Antonio M."/>
            <person name="Oren A."/>
            <person name="Chaudhuri R.R."/>
            <person name="La Ragione R."/>
            <person name="Hildebrand F."/>
            <person name="Pallen M.J."/>
        </authorList>
    </citation>
    <scope>NUCLEOTIDE SEQUENCE</scope>
    <source>
        <strain evidence="3">9366</strain>
    </source>
</reference>
<evidence type="ECO:0000256" key="2">
    <source>
        <dbReference type="SAM" id="Phobius"/>
    </source>
</evidence>
<feature type="compositionally biased region" description="Basic and acidic residues" evidence="1">
    <location>
        <begin position="238"/>
        <end position="265"/>
    </location>
</feature>
<sequence>MKCAKCGAEIKDGEKKCPECGEKRPGYFNFIKRRQLREQETAEILEKSYIHEEDVAAAGVSGLSVRYRGKVGEELVRSGIKLGISVLFMCACIAVIAIRQYTELLDGLDTLGTAIVLLGAFLLLFGNGASVANSSYFIARLNALKKQGLGVSKINYGKNPTAVYAGNVYEVSVSDTCPKCEQPTAMHIEQVQDMLVAVCNADRNHLFRLDKAFVLNAIMESEFKRTGLPYTPIVLESAKAEEGESESRESEREEASGESAAEKTENTAQDPAPAESRSEKGEKN</sequence>
<comment type="caution">
    <text evidence="3">The sequence shown here is derived from an EMBL/GenBank/DDBJ whole genome shotgun (WGS) entry which is preliminary data.</text>
</comment>
<evidence type="ECO:0000256" key="1">
    <source>
        <dbReference type="SAM" id="MobiDB-lite"/>
    </source>
</evidence>
<reference evidence="3" key="1">
    <citation type="submission" date="2020-10" db="EMBL/GenBank/DDBJ databases">
        <authorList>
            <person name="Gilroy R."/>
        </authorList>
    </citation>
    <scope>NUCLEOTIDE SEQUENCE</scope>
    <source>
        <strain evidence="3">9366</strain>
    </source>
</reference>
<feature type="transmembrane region" description="Helical" evidence="2">
    <location>
        <begin position="114"/>
        <end position="139"/>
    </location>
</feature>